<organism evidence="8 9">
    <name type="scientific">Pseudoduganella danionis</name>
    <dbReference type="NCBI Taxonomy" id="1890295"/>
    <lineage>
        <taxon>Bacteria</taxon>
        <taxon>Pseudomonadati</taxon>
        <taxon>Pseudomonadota</taxon>
        <taxon>Betaproteobacteria</taxon>
        <taxon>Burkholderiales</taxon>
        <taxon>Oxalobacteraceae</taxon>
        <taxon>Telluria group</taxon>
        <taxon>Pseudoduganella</taxon>
    </lineage>
</organism>
<dbReference type="InterPro" id="IPR006143">
    <property type="entry name" value="RND_pump_MFP"/>
</dbReference>
<gene>
    <name evidence="8" type="ORF">GM655_16715</name>
</gene>
<dbReference type="InterPro" id="IPR058626">
    <property type="entry name" value="MdtA-like_b-barrel"/>
</dbReference>
<evidence type="ECO:0000259" key="6">
    <source>
        <dbReference type="Pfam" id="PF25944"/>
    </source>
</evidence>
<keyword evidence="3" id="KW-0175">Coiled coil</keyword>
<evidence type="ECO:0000313" key="9">
    <source>
        <dbReference type="Proteomes" id="UP000735592"/>
    </source>
</evidence>
<dbReference type="SUPFAM" id="SSF111369">
    <property type="entry name" value="HlyD-like secretion proteins"/>
    <property type="match status" value="1"/>
</dbReference>
<proteinExistence type="inferred from homology"/>
<dbReference type="PANTHER" id="PTHR30158">
    <property type="entry name" value="ACRA/E-RELATED COMPONENT OF DRUG EFFLUX TRANSPORTER"/>
    <property type="match status" value="1"/>
</dbReference>
<comment type="caution">
    <text evidence="8">The sequence shown here is derived from an EMBL/GenBank/DDBJ whole genome shotgun (WGS) entry which is preliminary data.</text>
</comment>
<dbReference type="Gene3D" id="2.40.30.170">
    <property type="match status" value="1"/>
</dbReference>
<dbReference type="Pfam" id="PF25917">
    <property type="entry name" value="BSH_RND"/>
    <property type="match status" value="1"/>
</dbReference>
<dbReference type="Pfam" id="PF25944">
    <property type="entry name" value="Beta-barrel_RND"/>
    <property type="match status" value="1"/>
</dbReference>
<comment type="subcellular location">
    <subcellularLocation>
        <location evidence="1">Cell envelope</location>
    </subcellularLocation>
</comment>
<evidence type="ECO:0000259" key="5">
    <source>
        <dbReference type="Pfam" id="PF25917"/>
    </source>
</evidence>
<dbReference type="InterPro" id="IPR058625">
    <property type="entry name" value="MdtA-like_BSH"/>
</dbReference>
<reference evidence="8 9" key="1">
    <citation type="submission" date="2019-11" db="EMBL/GenBank/DDBJ databases">
        <title>Type strains purchased from KCTC, JCM and DSMZ.</title>
        <authorList>
            <person name="Lu H."/>
        </authorList>
    </citation>
    <scope>NUCLEOTIDE SEQUENCE [LARGE SCALE GENOMIC DNA]</scope>
    <source>
        <strain evidence="8 9">DSM 103461</strain>
    </source>
</reference>
<dbReference type="Proteomes" id="UP000735592">
    <property type="component" value="Unassembled WGS sequence"/>
</dbReference>
<evidence type="ECO:0000313" key="8">
    <source>
        <dbReference type="EMBL" id="MTW34451.1"/>
    </source>
</evidence>
<dbReference type="Gene3D" id="1.10.287.470">
    <property type="entry name" value="Helix hairpin bin"/>
    <property type="match status" value="1"/>
</dbReference>
<dbReference type="Pfam" id="PF25876">
    <property type="entry name" value="HH_MFP_RND"/>
    <property type="match status" value="1"/>
</dbReference>
<keyword evidence="9" id="KW-1185">Reference proteome</keyword>
<evidence type="ECO:0000256" key="1">
    <source>
        <dbReference type="ARBA" id="ARBA00004196"/>
    </source>
</evidence>
<feature type="domain" description="Multidrug resistance protein MdtA-like C-terminal permuted SH3" evidence="7">
    <location>
        <begin position="298"/>
        <end position="356"/>
    </location>
</feature>
<dbReference type="Gene3D" id="2.40.50.100">
    <property type="match status" value="1"/>
</dbReference>
<dbReference type="Gene3D" id="2.40.420.20">
    <property type="match status" value="1"/>
</dbReference>
<evidence type="ECO:0000256" key="2">
    <source>
        <dbReference type="ARBA" id="ARBA00009477"/>
    </source>
</evidence>
<feature type="coiled-coil region" evidence="3">
    <location>
        <begin position="105"/>
        <end position="163"/>
    </location>
</feature>
<feature type="domain" description="Multidrug resistance protein MdtA-like barrel-sandwich hybrid" evidence="5">
    <location>
        <begin position="64"/>
        <end position="206"/>
    </location>
</feature>
<feature type="domain" description="Multidrug resistance protein MdtA-like alpha-helical hairpin" evidence="4">
    <location>
        <begin position="105"/>
        <end position="174"/>
    </location>
</feature>
<dbReference type="NCBIfam" id="TIGR01730">
    <property type="entry name" value="RND_mfp"/>
    <property type="match status" value="1"/>
</dbReference>
<evidence type="ECO:0000259" key="7">
    <source>
        <dbReference type="Pfam" id="PF25967"/>
    </source>
</evidence>
<comment type="similarity">
    <text evidence="2">Belongs to the membrane fusion protein (MFP) (TC 8.A.1) family.</text>
</comment>
<feature type="domain" description="Multidrug resistance protein MdtA-like beta-barrel" evidence="6">
    <location>
        <begin position="212"/>
        <end position="290"/>
    </location>
</feature>
<dbReference type="EMBL" id="WNKW01000005">
    <property type="protein sequence ID" value="MTW34451.1"/>
    <property type="molecule type" value="Genomic_DNA"/>
</dbReference>
<evidence type="ECO:0000256" key="3">
    <source>
        <dbReference type="SAM" id="Coils"/>
    </source>
</evidence>
<dbReference type="Pfam" id="PF25967">
    <property type="entry name" value="RND-MFP_C"/>
    <property type="match status" value="1"/>
</dbReference>
<sequence>MDFRSRNYWWLWLPVLGLSACTGTPPSEPPAAPPAAPAAVSVLTIQPQDITLQDTLPGRVVAVRSAEIRPQVGGIVVRRLFEQGSEVRAGQPLYQLNPAPLKAELAAAQAALAHAEVTYARSQRQAERLRPLLDADGVSQQAYDDAVSERDMAQANLAQARANLQRRRLDLEYATVQAPISGRIGAELVSEGTLVAPTDSAPMARVQQIDQVYVDVLRPASTLLVRQPDHKSAPPVTILSADGRPYEGTARVLLQEQQVDPATGDSNVRILVNNPDHVLLPGMFVRASMARASAAPQLLVPQQAVQRSADGQAYVWVIDKTQRAMQRQVNVGEVIAHQYLIHRGLQAGELLVVEGQEHLHAGSVTKPRLWRSATAAAGNSGNTRQ</sequence>
<name>A0ABW9SQP2_9BURK</name>
<evidence type="ECO:0000259" key="4">
    <source>
        <dbReference type="Pfam" id="PF25876"/>
    </source>
</evidence>
<accession>A0ABW9SQP2</accession>
<protein>
    <submittedName>
        <fullName evidence="8">Efflux RND transporter periplasmic adaptor subunit</fullName>
    </submittedName>
</protein>
<dbReference type="PROSITE" id="PS51257">
    <property type="entry name" value="PROKAR_LIPOPROTEIN"/>
    <property type="match status" value="1"/>
</dbReference>
<dbReference type="InterPro" id="IPR058627">
    <property type="entry name" value="MdtA-like_C"/>
</dbReference>
<dbReference type="InterPro" id="IPR058624">
    <property type="entry name" value="MdtA-like_HH"/>
</dbReference>
<dbReference type="RefSeq" id="WP_155435831.1">
    <property type="nucleotide sequence ID" value="NZ_JBHLXK010000006.1"/>
</dbReference>